<dbReference type="SUPFAM" id="SSF48371">
    <property type="entry name" value="ARM repeat"/>
    <property type="match status" value="1"/>
</dbReference>
<accession>A0A0K2UFN2</accession>
<reference evidence="7" key="1">
    <citation type="submission" date="2014-05" db="EMBL/GenBank/DDBJ databases">
        <authorList>
            <person name="Chronopoulou M."/>
        </authorList>
    </citation>
    <scope>NUCLEOTIDE SEQUENCE</scope>
    <source>
        <tissue evidence="7">Whole organism</tissue>
    </source>
</reference>
<evidence type="ECO:0000259" key="6">
    <source>
        <dbReference type="PROSITE" id="PS51783"/>
    </source>
</evidence>
<dbReference type="Pfam" id="PF14844">
    <property type="entry name" value="PH_BEACH"/>
    <property type="match status" value="1"/>
</dbReference>
<dbReference type="EMBL" id="HACA01019663">
    <property type="protein sequence ID" value="CDW37024.1"/>
    <property type="molecule type" value="Transcribed_RNA"/>
</dbReference>
<dbReference type="InterPro" id="IPR016024">
    <property type="entry name" value="ARM-type_fold"/>
</dbReference>
<dbReference type="GO" id="GO:0005829">
    <property type="term" value="C:cytosol"/>
    <property type="evidence" value="ECO:0007669"/>
    <property type="project" value="TreeGrafter"/>
</dbReference>
<feature type="repeat" description="WD" evidence="3">
    <location>
        <begin position="2499"/>
        <end position="2540"/>
    </location>
</feature>
<feature type="region of interest" description="Disordered" evidence="4">
    <location>
        <begin position="1397"/>
        <end position="1418"/>
    </location>
</feature>
<dbReference type="Pfam" id="PF02138">
    <property type="entry name" value="Beach"/>
    <property type="match status" value="1"/>
</dbReference>
<dbReference type="SUPFAM" id="SSF50729">
    <property type="entry name" value="PH domain-like"/>
    <property type="match status" value="1"/>
</dbReference>
<dbReference type="GO" id="GO:0016020">
    <property type="term" value="C:membrane"/>
    <property type="evidence" value="ECO:0007669"/>
    <property type="project" value="TreeGrafter"/>
</dbReference>
<dbReference type="SMART" id="SM01026">
    <property type="entry name" value="Beach"/>
    <property type="match status" value="1"/>
</dbReference>
<evidence type="ECO:0000256" key="1">
    <source>
        <dbReference type="ARBA" id="ARBA00022574"/>
    </source>
</evidence>
<dbReference type="Gene3D" id="1.10.1540.10">
    <property type="entry name" value="BEACH domain"/>
    <property type="match status" value="1"/>
</dbReference>
<dbReference type="OrthoDB" id="26681at2759"/>
<name>A0A0K2UFN2_LEPSM</name>
<gene>
    <name evidence="7" type="primary">nbeal1</name>
</gene>
<dbReference type="Gene3D" id="2.130.10.10">
    <property type="entry name" value="YVTN repeat-like/Quinoprotein amine dehydrogenase"/>
    <property type="match status" value="1"/>
</dbReference>
<evidence type="ECO:0000313" key="7">
    <source>
        <dbReference type="EMBL" id="CDW37024.1"/>
    </source>
</evidence>
<dbReference type="PROSITE" id="PS50082">
    <property type="entry name" value="WD_REPEATS_2"/>
    <property type="match status" value="2"/>
</dbReference>
<dbReference type="InterPro" id="IPR013320">
    <property type="entry name" value="ConA-like_dom_sf"/>
</dbReference>
<sequence>MAEEGFIRLESTFKIDPELMDDIWLQYTGTNEEKYFRKFIHQFVSSWEKRISPTWEMLITSKLEGYRESGPNLTSLPDELLAALSKFLFISKESQSNDGLMSLNVVSDTKDIIKCLTILCRCTENIPLIASMDFVKYLTDMNSNFLQNCLQVESSFFHSKVKKQGKEDIVFQIRTETINLIVESCHFFESLYDPGFCWRAYICGKEGKAEEFATSTALHQEVVPFLYESFETALVDRFPTLAKEMLNVFGAIISGGRHNAIRAISPATSKMLLKTIRDSETGDDIHIVAIYCSTQSITIMEQTPPHERQIDLYVLINQYQQVLVSLSEKGQNLSTMIEGISLLTRMLSGSSIELKKYFVRNGIIETLLSVTSQCLLNDDLKKVLMPVVINRISLILSGCDIACQKMMKIQGYSMLFNIISGLGPPDTNILHSILYMATHGKELSDNIQNVKPLVYLLRWITETDYENGAQQVWLCQAIRVLCTSNIQNKALCCDSGIILEIIHTLKCFDRLEHKSASELLKLLESLGKYSISPYELKQLISMLNDDDPSTPDSQKGKFPYKSHIIHVISSMAKGDGYSVCRQYLDFNTSQGIQVPSISQCPILSNGFTFHCWIRLEQNRSCEKSRRILYSFQTKQGQGFEAFIHQGKLVVVSAHKEEFLGVPMDSQIFNDDQWHSLSVCHGYARSPFKSSSLVVYVDGSKRLECSLKYPVFSINDPILYCSIGASLDLKKGIENLSSFSKPSIKDGIIDAIKIGLPGVINLPHRSNDPHVKWTLIGLEDDFWGKSAPLFGQLGSIHVFNEATTLSQVKFLHLIGPISPMTYLFDQEKVHNDVLSDLESKIIFCFSPKARLHDKLIDLHKGLYDGNISPKILTHTTHDLRNVINCLGGVQVLFPLLESVNMKHQDKEEIDELSYLSLLDTESNNENQPQRMQFDRKMSHDGNWELIPSSSFSDWKLEQNPISGFLTLIRNLVFDHIVNLEQLNRGGGVGIIGALIQKADSSLIDVNVLMACQLLVEMATCSQNPKLLSAVHQSILFDFKIWSKSEFTVQIGHIQYLRNTIKSDRKFFRKRFGVQFFMDSIRRFYGIQNSTVLSVEDTQTVRKALFGIIKMYLVKDGKDITPLIHYLIASLIETSNEVQLSSEVIETILDIMSDSSVPSSSKDQMYRIFKDENRYKYLFCALMKNPSKELGQCRESILKITLMILKYRQKKSLKLFLDGAILGYYYYRFTENINVDNREVLILLDIVLFGSSVPDTLSIVGLLNHIIYFPLIVKLVVAKKILKLLNEQPEVLYKLASTRGWQGGISCLLVKEQNIYVKSSEVQQNKVSIPSVESAMKDNLHKGSLSSHSLKERTVKKVTDNVGYLLDKVSSMTYQESEHRIWEYETLNVDEFDGLMEPSEMISRSSSSEDLSSAQPSCATNDSIVDDNSSYVILDDEDETNEDVLGALVVDILHKIMWEGLGGKIEDIVSERGQVLASINMLGLNNELYKSVVDVKRDILERFILTLSNSNEFNPDVVKHIVCWTYDWIVNDNYGVGVKKITKELVEGISRLTHMFVDSMEIEHKCSNEVIKMTLEVMLKCAEIDYFCQLSSKKLVDLIQSMKPYTSEVLGFLIFRISAIISDKLKNDDSPDDYDPLVNVLKTVLDESKDKLNLTLELPTLTNIGEAFKDTFKSYIFNEEWKYFIEKKMVHLKITYESGYLETLRNKMDEFWAESFESNKLTSDTWNESIEESKKYLIINYLEPIEELIRTENQRYHNHISQHKSRLAFVHKRWKVSKRLFFGPRGAWYNQSKAIVSDNWKLSSNENYLRMRIKLVPNLNFNPHYQASGQRDNVPIKNIKSGNQEIFKLGEKLKEATEETEKKDISEEFLTEEDLKMIAREQLETDDDKKSGQQKERLFVSEDCELVTFMSVIKGKFELTSSYIYFFDTTLNGVGDDDSEWTEERKDLRISLIDIHELHLRRFNLRKSGMEIFLIDHTNHFFNFPNNRKRNKVYSRILSLCHSNVIYSRASPMDTFKESALMSKWINREISNFEYLMHLNTLAGRSFNDLSQYPVFPWILADYSSSKLDLSNPSTFRDLSKPIGIQNPKHVDEVNNRYDSFEDPSGVISKFHYGTHYSNSAMVLHYLVRVEPFTSLHIDLQSGRFDVADRQFHSIPQSWKSLYSNVNDVKELIPEFFYFPEFLINSNCFDLGVLQGSKKVRVNDTVLPPWASDPWDFIKKHREALESDYVSMNLHHWIDLIFGYKQTGKKAVEAMNVFYYCTYEGAVNLDRIMDHAEREALEGMINNFGQTPCQLLKDPHPRRMTSGEISSKNEAMTSTRTNILNRTHCWKSYSINISTDKDPVTFVVIPKLDCFNNKSILNSLSSSSSTTTMVSVTRSAKVNYHSWQFDKKASFLFERDTSELSEIRNIPGPFNTKLSQSHLVVTYDGKFLFCGGHWDNSIIIYNIAKSKVLMRVIKHDDIVTCLSLDPRVGRFMISGSRDTTSIVWQIGSKGLIPLQVLSGHDKAVTCVAIIFELDIAVSGSEDGSVNVYTVKEGQYIRTIYPPVMTDDPFTISLIQLSYQGDIIFSGHCSETHSLHVFTVNGHYIQSITSDHRITALLSSDDLLLSGDENGNLILRGLYNLEIIKELPLLLPISGVSLTSDNSHILVPLRDGKLIVIAG</sequence>
<dbReference type="InterPro" id="IPR001680">
    <property type="entry name" value="WD40_rpt"/>
</dbReference>
<dbReference type="InterPro" id="IPR036322">
    <property type="entry name" value="WD40_repeat_dom_sf"/>
</dbReference>
<dbReference type="SUPFAM" id="SSF49899">
    <property type="entry name" value="Concanavalin A-like lectins/glucanases"/>
    <property type="match status" value="1"/>
</dbReference>
<dbReference type="Gene3D" id="2.60.120.200">
    <property type="match status" value="1"/>
</dbReference>
<dbReference type="InterPro" id="IPR050865">
    <property type="entry name" value="BEACH_Domain"/>
</dbReference>
<dbReference type="Gene3D" id="1.25.10.10">
    <property type="entry name" value="Leucine-rich Repeat Variant"/>
    <property type="match status" value="1"/>
</dbReference>
<dbReference type="InterPro" id="IPR015943">
    <property type="entry name" value="WD40/YVTN_repeat-like_dom_sf"/>
</dbReference>
<evidence type="ECO:0000256" key="2">
    <source>
        <dbReference type="ARBA" id="ARBA00022737"/>
    </source>
</evidence>
<dbReference type="SMART" id="SM00320">
    <property type="entry name" value="WD40"/>
    <property type="match status" value="4"/>
</dbReference>
<feature type="domain" description="BEACH-type PH" evidence="6">
    <location>
        <begin position="1891"/>
        <end position="1996"/>
    </location>
</feature>
<dbReference type="InterPro" id="IPR036372">
    <property type="entry name" value="BEACH_dom_sf"/>
</dbReference>
<dbReference type="Pfam" id="PF16057">
    <property type="entry name" value="DUF4800"/>
    <property type="match status" value="1"/>
</dbReference>
<dbReference type="SUPFAM" id="SSF50978">
    <property type="entry name" value="WD40 repeat-like"/>
    <property type="match status" value="1"/>
</dbReference>
<protein>
    <submittedName>
        <fullName evidence="7">Neurobeachinlike 1 [Danio rerio]</fullName>
    </submittedName>
</protein>
<dbReference type="InterPro" id="IPR031570">
    <property type="entry name" value="NBEA/BDCP_DUF4704"/>
</dbReference>
<dbReference type="Gene3D" id="2.30.29.30">
    <property type="entry name" value="Pleckstrin-homology domain (PH domain)/Phosphotyrosine-binding domain (PTB)"/>
    <property type="match status" value="1"/>
</dbReference>
<dbReference type="InterPro" id="IPR011989">
    <property type="entry name" value="ARM-like"/>
</dbReference>
<dbReference type="CDD" id="cd01201">
    <property type="entry name" value="PH_BEACH"/>
    <property type="match status" value="1"/>
</dbReference>
<dbReference type="InterPro" id="IPR046851">
    <property type="entry name" value="NBCH_WD40"/>
</dbReference>
<evidence type="ECO:0000256" key="3">
    <source>
        <dbReference type="PROSITE-ProRule" id="PRU00221"/>
    </source>
</evidence>
<dbReference type="PANTHER" id="PTHR13743:SF112">
    <property type="entry name" value="BEACH DOMAIN-CONTAINING PROTEIN"/>
    <property type="match status" value="1"/>
</dbReference>
<proteinExistence type="predicted"/>
<dbReference type="CDD" id="cd06071">
    <property type="entry name" value="Beach"/>
    <property type="match status" value="1"/>
</dbReference>
<keyword evidence="1 3" id="KW-0853">WD repeat</keyword>
<feature type="compositionally biased region" description="Low complexity" evidence="4">
    <location>
        <begin position="1397"/>
        <end position="1415"/>
    </location>
</feature>
<feature type="repeat" description="WD" evidence="3">
    <location>
        <begin position="2454"/>
        <end position="2488"/>
    </location>
</feature>
<evidence type="ECO:0000259" key="5">
    <source>
        <dbReference type="PROSITE" id="PS50197"/>
    </source>
</evidence>
<dbReference type="Pfam" id="PF20426">
    <property type="entry name" value="NBCH_WD40"/>
    <property type="match status" value="1"/>
</dbReference>
<dbReference type="InterPro" id="IPR011993">
    <property type="entry name" value="PH-like_dom_sf"/>
</dbReference>
<dbReference type="FunFam" id="1.10.1540.10:FF:000001">
    <property type="entry name" value="neurobeachin isoform X1"/>
    <property type="match status" value="1"/>
</dbReference>
<dbReference type="GO" id="GO:0008104">
    <property type="term" value="P:intracellular protein localization"/>
    <property type="evidence" value="ECO:0007669"/>
    <property type="project" value="TreeGrafter"/>
</dbReference>
<evidence type="ECO:0000256" key="4">
    <source>
        <dbReference type="SAM" id="MobiDB-lite"/>
    </source>
</evidence>
<organism evidence="7">
    <name type="scientific">Lepeophtheirus salmonis</name>
    <name type="common">Salmon louse</name>
    <name type="synonym">Caligus salmonis</name>
    <dbReference type="NCBI Taxonomy" id="72036"/>
    <lineage>
        <taxon>Eukaryota</taxon>
        <taxon>Metazoa</taxon>
        <taxon>Ecdysozoa</taxon>
        <taxon>Arthropoda</taxon>
        <taxon>Crustacea</taxon>
        <taxon>Multicrustacea</taxon>
        <taxon>Hexanauplia</taxon>
        <taxon>Copepoda</taxon>
        <taxon>Siphonostomatoida</taxon>
        <taxon>Caligidae</taxon>
        <taxon>Lepeophtheirus</taxon>
    </lineage>
</organism>
<dbReference type="PROSITE" id="PS51783">
    <property type="entry name" value="PH_BEACH"/>
    <property type="match status" value="1"/>
</dbReference>
<dbReference type="GO" id="GO:0019901">
    <property type="term" value="F:protein kinase binding"/>
    <property type="evidence" value="ECO:0007669"/>
    <property type="project" value="TreeGrafter"/>
</dbReference>
<dbReference type="PROSITE" id="PS50197">
    <property type="entry name" value="BEACH"/>
    <property type="match status" value="1"/>
</dbReference>
<dbReference type="Pfam" id="PF15787">
    <property type="entry name" value="DUF4704"/>
    <property type="match status" value="1"/>
</dbReference>
<dbReference type="PANTHER" id="PTHR13743">
    <property type="entry name" value="BEIGE/BEACH-RELATED"/>
    <property type="match status" value="1"/>
</dbReference>
<feature type="domain" description="BEACH" evidence="5">
    <location>
        <begin position="2008"/>
        <end position="2301"/>
    </location>
</feature>
<keyword evidence="2" id="KW-0677">Repeat</keyword>
<dbReference type="InterPro" id="IPR023362">
    <property type="entry name" value="PH-BEACH_dom"/>
</dbReference>
<dbReference type="InterPro" id="IPR000409">
    <property type="entry name" value="BEACH_dom"/>
</dbReference>
<dbReference type="SUPFAM" id="SSF81837">
    <property type="entry name" value="BEACH domain"/>
    <property type="match status" value="1"/>
</dbReference>